<dbReference type="Proteomes" id="UP000324222">
    <property type="component" value="Unassembled WGS sequence"/>
</dbReference>
<organism evidence="1 2">
    <name type="scientific">Portunus trituberculatus</name>
    <name type="common">Swimming crab</name>
    <name type="synonym">Neptunus trituberculatus</name>
    <dbReference type="NCBI Taxonomy" id="210409"/>
    <lineage>
        <taxon>Eukaryota</taxon>
        <taxon>Metazoa</taxon>
        <taxon>Ecdysozoa</taxon>
        <taxon>Arthropoda</taxon>
        <taxon>Crustacea</taxon>
        <taxon>Multicrustacea</taxon>
        <taxon>Malacostraca</taxon>
        <taxon>Eumalacostraca</taxon>
        <taxon>Eucarida</taxon>
        <taxon>Decapoda</taxon>
        <taxon>Pleocyemata</taxon>
        <taxon>Brachyura</taxon>
        <taxon>Eubrachyura</taxon>
        <taxon>Portunoidea</taxon>
        <taxon>Portunidae</taxon>
        <taxon>Portuninae</taxon>
        <taxon>Portunus</taxon>
    </lineage>
</organism>
<protein>
    <submittedName>
        <fullName evidence="1">Uncharacterized protein</fullName>
    </submittedName>
</protein>
<reference evidence="1 2" key="1">
    <citation type="submission" date="2019-05" db="EMBL/GenBank/DDBJ databases">
        <title>Another draft genome of Portunus trituberculatus and its Hox gene families provides insights of decapod evolution.</title>
        <authorList>
            <person name="Jeong J.-H."/>
            <person name="Song I."/>
            <person name="Kim S."/>
            <person name="Choi T."/>
            <person name="Kim D."/>
            <person name="Ryu S."/>
            <person name="Kim W."/>
        </authorList>
    </citation>
    <scope>NUCLEOTIDE SEQUENCE [LARGE SCALE GENOMIC DNA]</scope>
    <source>
        <tissue evidence="1">Muscle</tissue>
    </source>
</reference>
<gene>
    <name evidence="1" type="ORF">E2C01_074469</name>
</gene>
<evidence type="ECO:0000313" key="1">
    <source>
        <dbReference type="EMBL" id="MPC79912.1"/>
    </source>
</evidence>
<name>A0A5B7I839_PORTR</name>
<proteinExistence type="predicted"/>
<sequence length="101" mass="11358">MSSFLQCALPHKTSPIQEFLLFITLVQRPRAKKNGKRKRWPGVPSAQQAILSDQTVSDSLQRASGWQDRLLLTPIICTAMAINIASWRLRPNIRSASKTSK</sequence>
<comment type="caution">
    <text evidence="1">The sequence shown here is derived from an EMBL/GenBank/DDBJ whole genome shotgun (WGS) entry which is preliminary data.</text>
</comment>
<accession>A0A5B7I839</accession>
<keyword evidence="2" id="KW-1185">Reference proteome</keyword>
<evidence type="ECO:0000313" key="2">
    <source>
        <dbReference type="Proteomes" id="UP000324222"/>
    </source>
</evidence>
<dbReference type="EMBL" id="VSRR010052430">
    <property type="protein sequence ID" value="MPC79912.1"/>
    <property type="molecule type" value="Genomic_DNA"/>
</dbReference>
<dbReference type="AlphaFoldDB" id="A0A5B7I839"/>